<protein>
    <submittedName>
        <fullName evidence="9">Glycine betaine transporter</fullName>
    </submittedName>
</protein>
<dbReference type="Proteomes" id="UP000006867">
    <property type="component" value="Chromosome"/>
</dbReference>
<reference evidence="9 10" key="1">
    <citation type="journal article" date="2011" name="Front. Microbiol.">
        <title>Genomic signatures of strain selection and enhancement in Bacillus atrophaeus var. globigii, a historical biowarfare simulant.</title>
        <authorList>
            <person name="Gibbons H.S."/>
            <person name="Broomall S.M."/>
            <person name="McNew L.A."/>
            <person name="Daligault H."/>
            <person name="Chapman C."/>
            <person name="Bruce D."/>
            <person name="Karavis M."/>
            <person name="Krepps M."/>
            <person name="McGregor P.A."/>
            <person name="Hong C."/>
            <person name="Park K.H."/>
            <person name="Akmal A."/>
            <person name="Feldman A."/>
            <person name="Lin J.S."/>
            <person name="Chang W.E."/>
            <person name="Higgs B.W."/>
            <person name="Demirev P."/>
            <person name="Lindquist J."/>
            <person name="Liem A."/>
            <person name="Fochler E."/>
            <person name="Read T.D."/>
            <person name="Tapia R."/>
            <person name="Johnson S."/>
            <person name="Bishop-Lilly K.A."/>
            <person name="Detter C."/>
            <person name="Han C."/>
            <person name="Sozhamannan S."/>
            <person name="Rosenzweig C.N."/>
            <person name="Skowronski E.W."/>
        </authorList>
    </citation>
    <scope>NUCLEOTIDE SEQUENCE [LARGE SCALE GENOMIC DNA]</scope>
    <source>
        <strain evidence="9 10">1942</strain>
    </source>
</reference>
<evidence type="ECO:0000256" key="5">
    <source>
        <dbReference type="ARBA" id="ARBA00022692"/>
    </source>
</evidence>
<evidence type="ECO:0000256" key="6">
    <source>
        <dbReference type="ARBA" id="ARBA00022989"/>
    </source>
</evidence>
<organism evidence="9 10">
    <name type="scientific">Bacillus atrophaeus (strain 1942)</name>
    <dbReference type="NCBI Taxonomy" id="720555"/>
    <lineage>
        <taxon>Bacteria</taxon>
        <taxon>Bacillati</taxon>
        <taxon>Bacillota</taxon>
        <taxon>Bacilli</taxon>
        <taxon>Bacillales</taxon>
        <taxon>Bacillaceae</taxon>
        <taxon>Bacillus</taxon>
    </lineage>
</organism>
<dbReference type="PROSITE" id="PS01303">
    <property type="entry name" value="BCCT"/>
    <property type="match status" value="1"/>
</dbReference>
<keyword evidence="7 8" id="KW-0472">Membrane</keyword>
<feature type="transmembrane region" description="Helical" evidence="8">
    <location>
        <begin position="45"/>
        <end position="65"/>
    </location>
</feature>
<evidence type="ECO:0000256" key="7">
    <source>
        <dbReference type="ARBA" id="ARBA00023136"/>
    </source>
</evidence>
<feature type="transmembrane region" description="Helical" evidence="8">
    <location>
        <begin position="221"/>
        <end position="245"/>
    </location>
</feature>
<feature type="transmembrane region" description="Helical" evidence="8">
    <location>
        <begin position="85"/>
        <end position="106"/>
    </location>
</feature>
<feature type="transmembrane region" description="Helical" evidence="8">
    <location>
        <begin position="344"/>
        <end position="367"/>
    </location>
</feature>
<dbReference type="NCBIfam" id="TIGR00842">
    <property type="entry name" value="bcct"/>
    <property type="match status" value="1"/>
</dbReference>
<feature type="transmembrane region" description="Helical" evidence="8">
    <location>
        <begin position="7"/>
        <end position="25"/>
    </location>
</feature>
<feature type="transmembrane region" description="Helical" evidence="8">
    <location>
        <begin position="393"/>
        <end position="415"/>
    </location>
</feature>
<gene>
    <name evidence="9" type="ordered locus">BATR1942_12825</name>
</gene>
<dbReference type="Pfam" id="PF02028">
    <property type="entry name" value="BCCT"/>
    <property type="match status" value="1"/>
</dbReference>
<keyword evidence="6 8" id="KW-1133">Transmembrane helix</keyword>
<name>A0ABN3ZE49_BACA1</name>
<comment type="subcellular location">
    <subcellularLocation>
        <location evidence="1">Cell membrane</location>
        <topology evidence="1">Multi-pass membrane protein</topology>
    </subcellularLocation>
</comment>
<accession>A0ABN3ZE49</accession>
<keyword evidence="10" id="KW-1185">Reference proteome</keyword>
<evidence type="ECO:0000313" key="10">
    <source>
        <dbReference type="Proteomes" id="UP000006867"/>
    </source>
</evidence>
<evidence type="ECO:0000256" key="8">
    <source>
        <dbReference type="SAM" id="Phobius"/>
    </source>
</evidence>
<feature type="transmembrane region" description="Helical" evidence="8">
    <location>
        <begin position="314"/>
        <end position="332"/>
    </location>
</feature>
<sequence>MNKNISSVFWIVIAITAAAVLWGVIAPENLQNVSETAQTFITNSFGWYYLLVVSIFVGFCLFLIFSPIGKIKLGKQDEKPEFNLLSWFAMLFSAGMGIGLVFYGAAEPISHFAISSPSGETGTPQAFRDSLRYTFFHWGLHAWAIYAVVALCIAYFQFRKDAPGLISSTLYPILGEKVNGPIGKTIDCIAVFATVAGVATSLGIGATQINGGLNYLFDIPINFTVQLILICIVTVLFLASAWSGLGKGIKYLSNMNMILAGLLMVFMLIVGPTILIMNSLTDSIGQYISNIVQMSFRLSPNDPGKREWINNWTIFYWAWWISWSPFVGIFIARVSRGRTIREFLIGVLVAPCILAFLWFSIFGVSAIDLEQTGAFHIAGLTTENMLFGTLDNYPLTMVTSILALVLIAVFFITSADSATFVLGMQTTYGSLDPSNSVKLSWGIIQSAMAAVLLYSGGLSALQNTAILAALPFSIVILLMIAALYKALSTERKDIKQSEKYQKPRSPRVKKA</sequence>
<proteinExistence type="inferred from homology"/>
<evidence type="ECO:0000256" key="2">
    <source>
        <dbReference type="ARBA" id="ARBA00005658"/>
    </source>
</evidence>
<comment type="similarity">
    <text evidence="2">Belongs to the BCCT transporter (TC 2.A.15) family.</text>
</comment>
<keyword evidence="4" id="KW-1003">Cell membrane</keyword>
<keyword evidence="3" id="KW-0813">Transport</keyword>
<feature type="transmembrane region" description="Helical" evidence="8">
    <location>
        <begin position="466"/>
        <end position="487"/>
    </location>
</feature>
<dbReference type="EMBL" id="CP002207">
    <property type="protein sequence ID" value="ADP33494.1"/>
    <property type="molecule type" value="Genomic_DNA"/>
</dbReference>
<evidence type="ECO:0000256" key="3">
    <source>
        <dbReference type="ARBA" id="ARBA00022448"/>
    </source>
</evidence>
<dbReference type="PANTHER" id="PTHR30047:SF7">
    <property type="entry name" value="HIGH-AFFINITY CHOLINE TRANSPORT PROTEIN"/>
    <property type="match status" value="1"/>
</dbReference>
<evidence type="ECO:0000256" key="4">
    <source>
        <dbReference type="ARBA" id="ARBA00022475"/>
    </source>
</evidence>
<dbReference type="InterPro" id="IPR000060">
    <property type="entry name" value="BCCT_transptr"/>
</dbReference>
<feature type="transmembrane region" description="Helical" evidence="8">
    <location>
        <begin position="257"/>
        <end position="277"/>
    </location>
</feature>
<evidence type="ECO:0000256" key="1">
    <source>
        <dbReference type="ARBA" id="ARBA00004651"/>
    </source>
</evidence>
<keyword evidence="5 8" id="KW-0812">Transmembrane</keyword>
<dbReference type="InterPro" id="IPR018093">
    <property type="entry name" value="BCCT_CS"/>
</dbReference>
<feature type="transmembrane region" description="Helical" evidence="8">
    <location>
        <begin position="135"/>
        <end position="156"/>
    </location>
</feature>
<feature type="transmembrane region" description="Helical" evidence="8">
    <location>
        <begin position="436"/>
        <end position="454"/>
    </location>
</feature>
<dbReference type="PANTHER" id="PTHR30047">
    <property type="entry name" value="HIGH-AFFINITY CHOLINE TRANSPORT PROTEIN-RELATED"/>
    <property type="match status" value="1"/>
</dbReference>
<evidence type="ECO:0000313" key="9">
    <source>
        <dbReference type="EMBL" id="ADP33494.1"/>
    </source>
</evidence>
<feature type="transmembrane region" description="Helical" evidence="8">
    <location>
        <begin position="189"/>
        <end position="209"/>
    </location>
</feature>
<dbReference type="RefSeq" id="WP_013390626.1">
    <property type="nucleotide sequence ID" value="NC_014639.1"/>
</dbReference>